<comment type="pathway">
    <text evidence="6">Cofactor biosynthesis; coenzyme A biosynthesis.</text>
</comment>
<dbReference type="GO" id="GO:0019752">
    <property type="term" value="P:carboxylic acid metabolic process"/>
    <property type="evidence" value="ECO:0007669"/>
    <property type="project" value="InterPro"/>
</dbReference>
<dbReference type="GO" id="GO:0030170">
    <property type="term" value="F:pyridoxal phosphate binding"/>
    <property type="evidence" value="ECO:0007669"/>
    <property type="project" value="UniProtKB-UniRule"/>
</dbReference>
<proteinExistence type="inferred from homology"/>
<dbReference type="InterPro" id="IPR050477">
    <property type="entry name" value="GrpII_AminoAcid_Decarb"/>
</dbReference>
<dbReference type="PANTHER" id="PTHR42735">
    <property type="match status" value="1"/>
</dbReference>
<dbReference type="AlphaFoldDB" id="A0A366MA22"/>
<dbReference type="UniPathway" id="UPA00241"/>
<reference evidence="8 9" key="1">
    <citation type="submission" date="2018-06" db="EMBL/GenBank/DDBJ databases">
        <title>Genomic insight into two independent archaeal endosymbiosis events.</title>
        <authorList>
            <person name="Lind A.E."/>
            <person name="Lewis W.H."/>
            <person name="Spang A."/>
            <person name="Guy L."/>
            <person name="Embley M.T."/>
            <person name="Ettema T.J.G."/>
        </authorList>
    </citation>
    <scope>NUCLEOTIDE SEQUENCE [LARGE SCALE GENOMIC DNA]</scope>
    <source>
        <strain evidence="8">NOE</strain>
    </source>
</reference>
<comment type="catalytic activity">
    <reaction evidence="6">
        <text>L-aspartate + H(+) = beta-alanine + CO2</text>
        <dbReference type="Rhea" id="RHEA:19497"/>
        <dbReference type="ChEBI" id="CHEBI:15378"/>
        <dbReference type="ChEBI" id="CHEBI:16526"/>
        <dbReference type="ChEBI" id="CHEBI:29991"/>
        <dbReference type="ChEBI" id="CHEBI:57966"/>
        <dbReference type="EC" id="4.1.1.11"/>
    </reaction>
</comment>
<organism evidence="8 9">
    <name type="scientific">Candidatus Methanobinarius endosymbioticus</name>
    <dbReference type="NCBI Taxonomy" id="2006182"/>
    <lineage>
        <taxon>Archaea</taxon>
        <taxon>Methanobacteriati</taxon>
        <taxon>Methanobacteriota</taxon>
        <taxon>Methanomada group</taxon>
        <taxon>Methanobacteria</taxon>
        <taxon>Methanobacteriales</taxon>
        <taxon>Methanobacteriaceae</taxon>
        <taxon>Candidatus Methanobinarius</taxon>
    </lineage>
</organism>
<accession>A0A366MA22</accession>
<dbReference type="GO" id="GO:0004837">
    <property type="term" value="F:tyrosine decarboxylase activity"/>
    <property type="evidence" value="ECO:0007669"/>
    <property type="project" value="UniProtKB-UniRule"/>
</dbReference>
<dbReference type="UniPathway" id="UPA00080"/>
<comment type="function">
    <text evidence="6">Catalyzes the decarboxylation of L-tyrosine to produce tyramine for methanofuran biosynthesis. Can also catalyze the decarboxylation of L-aspartate to produce beta-alanine for coenzyme A (CoA) biosynthesis.</text>
</comment>
<dbReference type="PANTHER" id="PTHR42735:SF6">
    <property type="entry name" value="SPHINGOSINE-1-PHOSPHATE LYASE 1"/>
    <property type="match status" value="1"/>
</dbReference>
<keyword evidence="9" id="KW-1185">Reference proteome</keyword>
<dbReference type="InterPro" id="IPR015422">
    <property type="entry name" value="PyrdxlP-dep_Trfase_small"/>
</dbReference>
<comment type="pathway">
    <text evidence="6">Cofactor biosynthesis; methanofuran biosynthesis.</text>
</comment>
<feature type="modified residue" description="N6-(pyridoxal phosphate)lysine" evidence="6 7">
    <location>
        <position position="243"/>
    </location>
</feature>
<keyword evidence="3 6" id="KW-0663">Pyridoxal phosphate</keyword>
<dbReference type="EC" id="4.1.1.11" evidence="6"/>
<dbReference type="EC" id="4.1.1.25" evidence="6"/>
<name>A0A366MA22_9EURY</name>
<comment type="similarity">
    <text evidence="6">Belongs to the group II decarboxylase family. MfnA subfamily.</text>
</comment>
<keyword evidence="4 6" id="KW-0456">Lyase</keyword>
<dbReference type="InterPro" id="IPR015421">
    <property type="entry name" value="PyrdxlP-dep_Trfase_major"/>
</dbReference>
<dbReference type="NCBIfam" id="TIGR03812">
    <property type="entry name" value="tyr_de_CO2_Arch"/>
    <property type="match status" value="1"/>
</dbReference>
<dbReference type="GO" id="GO:0015937">
    <property type="term" value="P:coenzyme A biosynthetic process"/>
    <property type="evidence" value="ECO:0007669"/>
    <property type="project" value="UniProtKB-UniRule"/>
</dbReference>
<comment type="cofactor">
    <cofactor evidence="1 6 7">
        <name>pyridoxal 5'-phosphate</name>
        <dbReference type="ChEBI" id="CHEBI:597326"/>
    </cofactor>
</comment>
<dbReference type="Proteomes" id="UP000253099">
    <property type="component" value="Unassembled WGS sequence"/>
</dbReference>
<comment type="catalytic activity">
    <reaction evidence="6">
        <text>L-tyrosine + H(+) = tyramine + CO2</text>
        <dbReference type="Rhea" id="RHEA:14345"/>
        <dbReference type="ChEBI" id="CHEBI:15378"/>
        <dbReference type="ChEBI" id="CHEBI:16526"/>
        <dbReference type="ChEBI" id="CHEBI:58315"/>
        <dbReference type="ChEBI" id="CHEBI:327995"/>
        <dbReference type="EC" id="4.1.1.25"/>
    </reaction>
</comment>
<dbReference type="HAMAP" id="MF_01610">
    <property type="entry name" value="MfnA_decarbox"/>
    <property type="match status" value="1"/>
</dbReference>
<dbReference type="InterPro" id="IPR002129">
    <property type="entry name" value="PyrdxlP-dep_de-COase"/>
</dbReference>
<dbReference type="SUPFAM" id="SSF53383">
    <property type="entry name" value="PLP-dependent transferases"/>
    <property type="match status" value="1"/>
</dbReference>
<dbReference type="GO" id="GO:2001120">
    <property type="term" value="P:methanofuran biosynthetic process"/>
    <property type="evidence" value="ECO:0007669"/>
    <property type="project" value="UniProtKB-UniRule"/>
</dbReference>
<evidence type="ECO:0000256" key="1">
    <source>
        <dbReference type="ARBA" id="ARBA00001933"/>
    </source>
</evidence>
<evidence type="ECO:0000313" key="9">
    <source>
        <dbReference type="Proteomes" id="UP000253099"/>
    </source>
</evidence>
<dbReference type="EMBL" id="NIZT01000070">
    <property type="protein sequence ID" value="RBQ22352.1"/>
    <property type="molecule type" value="Genomic_DNA"/>
</dbReference>
<evidence type="ECO:0000256" key="4">
    <source>
        <dbReference type="ARBA" id="ARBA00023239"/>
    </source>
</evidence>
<dbReference type="InterPro" id="IPR020931">
    <property type="entry name" value="MfnA"/>
</dbReference>
<comment type="caution">
    <text evidence="8">The sequence shown here is derived from an EMBL/GenBank/DDBJ whole genome shotgun (WGS) entry which is preliminary data.</text>
</comment>
<dbReference type="GO" id="GO:0004068">
    <property type="term" value="F:aspartate 1-decarboxylase activity"/>
    <property type="evidence" value="ECO:0007669"/>
    <property type="project" value="UniProtKB-UniRule"/>
</dbReference>
<sequence>MDNEPIKKEEILEKLSEFKNQNLNYSDGKILGSMCTRSDPFSKEVFCDFLDSNLGDPGLFKGTQTLEEMVIDDIGSFLSLEKSFGNIVTGGTEANLMAIRSARNITRKEKGIGDINNENEYTIPEIIVPRSAHFSFKKAADLLNLKLIEADLDENYRVDIESVKNNISENTIAIVGIAGTTELGMIDPIKELSDLATEKNIYFHVDAAFGGFSIPFLNDFGYEIPPFDFALEGVCSITIDPHKMGLAPIPSGCIIFREKKYLDIMAVKSPYLTSKEQSTIVGTRLGAPVAATWAIMQYMGREGYAKNANECMINTEFLADALFKEDFELITEPDLNIVAFTHPEINTDDLADMLEKKGWRVSVSSYPKSVRIVLMQHIKYTHLIDFLTSIREIKSDLNIR</sequence>
<protein>
    <recommendedName>
        <fullName evidence="6">Probable L-tyrosine/L-aspartate decarboxylase</fullName>
        <shortName evidence="6">TDC/ADC</shortName>
        <ecNumber evidence="6">4.1.1.11</ecNumber>
        <ecNumber evidence="6">4.1.1.25</ecNumber>
    </recommendedName>
</protein>
<evidence type="ECO:0000256" key="6">
    <source>
        <dbReference type="HAMAP-Rule" id="MF_01610"/>
    </source>
</evidence>
<evidence type="ECO:0000256" key="2">
    <source>
        <dbReference type="ARBA" id="ARBA00022793"/>
    </source>
</evidence>
<evidence type="ECO:0000256" key="7">
    <source>
        <dbReference type="PIRSR" id="PIRSR602129-50"/>
    </source>
</evidence>
<dbReference type="Gene3D" id="3.90.1150.10">
    <property type="entry name" value="Aspartate Aminotransferase, domain 1"/>
    <property type="match status" value="1"/>
</dbReference>
<evidence type="ECO:0000256" key="3">
    <source>
        <dbReference type="ARBA" id="ARBA00022898"/>
    </source>
</evidence>
<gene>
    <name evidence="8" type="primary">mfnA_2</name>
    <name evidence="6" type="synonym">mfnA</name>
    <name evidence="8" type="ORF">ALNOE001_20950</name>
</gene>
<comment type="similarity">
    <text evidence="5">Belongs to the group II decarboxylase family. Sphingosine-1-phosphate lyase subfamily.</text>
</comment>
<evidence type="ECO:0000256" key="5">
    <source>
        <dbReference type="ARBA" id="ARBA00038302"/>
    </source>
</evidence>
<dbReference type="Gene3D" id="3.40.640.10">
    <property type="entry name" value="Type I PLP-dependent aspartate aminotransferase-like (Major domain)"/>
    <property type="match status" value="1"/>
</dbReference>
<dbReference type="Pfam" id="PF00282">
    <property type="entry name" value="Pyridoxal_deC"/>
    <property type="match status" value="1"/>
</dbReference>
<evidence type="ECO:0000313" key="8">
    <source>
        <dbReference type="EMBL" id="RBQ22352.1"/>
    </source>
</evidence>
<keyword evidence="2 6" id="KW-0210">Decarboxylase</keyword>
<dbReference type="InterPro" id="IPR015424">
    <property type="entry name" value="PyrdxlP-dep_Trfase"/>
</dbReference>